<dbReference type="OrthoDB" id="1441069at2"/>
<dbReference type="NCBIfam" id="NF041200">
    <property type="entry name" value="mob_BfmA_Nterm"/>
    <property type="match status" value="1"/>
</dbReference>
<reference evidence="3" key="1">
    <citation type="submission" date="2016-10" db="EMBL/GenBank/DDBJ databases">
        <authorList>
            <person name="Varghese N."/>
            <person name="Submissions S."/>
        </authorList>
    </citation>
    <scope>NUCLEOTIDE SEQUENCE [LARGE SCALE GENOMIC DNA]</scope>
    <source>
        <strain evidence="3">DSM 25030</strain>
    </source>
</reference>
<dbReference type="RefSeq" id="WP_090297871.1">
    <property type="nucleotide sequence ID" value="NZ_FNKI01000003.1"/>
</dbReference>
<feature type="region of interest" description="Disordered" evidence="1">
    <location>
        <begin position="1"/>
        <end position="20"/>
    </location>
</feature>
<evidence type="ECO:0000313" key="2">
    <source>
        <dbReference type="EMBL" id="SDW96071.1"/>
    </source>
</evidence>
<keyword evidence="3" id="KW-1185">Reference proteome</keyword>
<name>A0A1H2XTA9_9FLAO</name>
<dbReference type="AlphaFoldDB" id="A0A1H2XTA9"/>
<dbReference type="EMBL" id="FNMY01000004">
    <property type="protein sequence ID" value="SDW96071.1"/>
    <property type="molecule type" value="Genomic_DNA"/>
</dbReference>
<accession>A0A1H2XTA9</accession>
<evidence type="ECO:0000256" key="1">
    <source>
        <dbReference type="SAM" id="MobiDB-lite"/>
    </source>
</evidence>
<evidence type="ECO:0000313" key="3">
    <source>
        <dbReference type="Proteomes" id="UP000199592"/>
    </source>
</evidence>
<protein>
    <submittedName>
        <fullName evidence="2">Uncharacterized protein</fullName>
    </submittedName>
</protein>
<gene>
    <name evidence="2" type="ORF">SAMN04487892_2813</name>
</gene>
<organism evidence="2 3">
    <name type="scientific">Flagellimonas zhangzhouensis</name>
    <dbReference type="NCBI Taxonomy" id="1073328"/>
    <lineage>
        <taxon>Bacteria</taxon>
        <taxon>Pseudomonadati</taxon>
        <taxon>Bacteroidota</taxon>
        <taxon>Flavobacteriia</taxon>
        <taxon>Flavobacteriales</taxon>
        <taxon>Flavobacteriaceae</taxon>
        <taxon>Flagellimonas</taxon>
    </lineage>
</organism>
<dbReference type="InterPro" id="IPR048012">
    <property type="entry name" value="BfmA-like_N"/>
</dbReference>
<dbReference type="Proteomes" id="UP000199592">
    <property type="component" value="Unassembled WGS sequence"/>
</dbReference>
<dbReference type="STRING" id="1073328.SAMN05216294_2821"/>
<sequence length="194" mass="22881">MEKQSTNGRTKKGSSGYSNITVKKGTATRFRSYSKKFNKSHSEVLDGMIQYFKENNLDPFGEGTKIILDSIKKMERQMMKKIDRLIAIIKNMEKTSIRPTYEMVLILYEAYVKDGRKPRRKPVQIQEEQMDFLEPRNTVPKVEHERILQEFKDYKKHCNEILNNVEKVEPMMGKPYLKINMGIGDFESLKYQLR</sequence>
<proteinExistence type="predicted"/>